<organism evidence="1 2">
    <name type="scientific">Cutibacterium modestum HL044PA1</name>
    <dbReference type="NCBI Taxonomy" id="765109"/>
    <lineage>
        <taxon>Bacteria</taxon>
        <taxon>Bacillati</taxon>
        <taxon>Actinomycetota</taxon>
        <taxon>Actinomycetes</taxon>
        <taxon>Propionibacteriales</taxon>
        <taxon>Propionibacteriaceae</taxon>
        <taxon>Cutibacterium</taxon>
        <taxon>Cutibacterium modestum</taxon>
    </lineage>
</organism>
<dbReference type="Pfam" id="PF04309">
    <property type="entry name" value="G3P_antiterm"/>
    <property type="match status" value="1"/>
</dbReference>
<protein>
    <recommendedName>
        <fullName evidence="3">Glycerol-3-phosphate responsive antiterminator</fullName>
    </recommendedName>
</protein>
<evidence type="ECO:0000313" key="1">
    <source>
        <dbReference type="EMBL" id="EFS91805.1"/>
    </source>
</evidence>
<dbReference type="SUPFAM" id="SSF110391">
    <property type="entry name" value="GlpP-like"/>
    <property type="match status" value="1"/>
</dbReference>
<dbReference type="InterPro" id="IPR006699">
    <property type="entry name" value="GlpP"/>
</dbReference>
<dbReference type="Proteomes" id="UP000003179">
    <property type="component" value="Unassembled WGS sequence"/>
</dbReference>
<dbReference type="InterPro" id="IPR013785">
    <property type="entry name" value="Aldolase_TIM"/>
</dbReference>
<dbReference type="EMBL" id="ADZU01000033">
    <property type="protein sequence ID" value="EFS91805.1"/>
    <property type="molecule type" value="Genomic_DNA"/>
</dbReference>
<accession>A0ABN0C3L1</accession>
<sequence>MRSTDPKRTVIAGGFIRSQTMVNDLFSAGFDAVTTSFRPLW</sequence>
<evidence type="ECO:0000313" key="2">
    <source>
        <dbReference type="Proteomes" id="UP000003179"/>
    </source>
</evidence>
<name>A0ABN0C3L1_9ACTN</name>
<dbReference type="Gene3D" id="3.20.20.70">
    <property type="entry name" value="Aldolase class I"/>
    <property type="match status" value="1"/>
</dbReference>
<evidence type="ECO:0008006" key="3">
    <source>
        <dbReference type="Google" id="ProtNLM"/>
    </source>
</evidence>
<gene>
    <name evidence="1" type="ORF">HMPREF9607_01966</name>
</gene>
<comment type="caution">
    <text evidence="1">The sequence shown here is derived from an EMBL/GenBank/DDBJ whole genome shotgun (WGS) entry which is preliminary data.</text>
</comment>
<proteinExistence type="predicted"/>
<keyword evidence="2" id="KW-1185">Reference proteome</keyword>
<reference evidence="1" key="1">
    <citation type="submission" date="2010-08" db="EMBL/GenBank/DDBJ databases">
        <authorList>
            <person name="Weinstock G."/>
            <person name="Sodergren E."/>
            <person name="Clifton S."/>
            <person name="Fulton L."/>
            <person name="Fulton B."/>
            <person name="Courtney L."/>
            <person name="Fronick C."/>
            <person name="Harrison M."/>
            <person name="Strong C."/>
            <person name="Farmer C."/>
            <person name="Delahaunty K."/>
            <person name="Markovic C."/>
            <person name="Hall O."/>
            <person name="Minx P."/>
            <person name="Tomlinson C."/>
            <person name="Mitreva M."/>
            <person name="Hou S."/>
            <person name="Chen J."/>
            <person name="Wollam A."/>
            <person name="Pepin K.H."/>
            <person name="Johnson M."/>
            <person name="Bhonagiri V."/>
            <person name="Zhang X."/>
            <person name="Suruliraj S."/>
            <person name="Warren W."/>
            <person name="Chinwalla A."/>
            <person name="Mardis E.R."/>
            <person name="Wilson R.K."/>
        </authorList>
    </citation>
    <scope>NUCLEOTIDE SEQUENCE [LARGE SCALE GENOMIC DNA]</scope>
    <source>
        <strain evidence="1">HL044PA1</strain>
    </source>
</reference>